<name>A0A481YS27_9VIRU</name>
<proteinExistence type="predicted"/>
<gene>
    <name evidence="1" type="ORF">LCMAC101_06580</name>
</gene>
<organism evidence="1">
    <name type="scientific">Marseillevirus LCMAC101</name>
    <dbReference type="NCBI Taxonomy" id="2506602"/>
    <lineage>
        <taxon>Viruses</taxon>
        <taxon>Varidnaviria</taxon>
        <taxon>Bamfordvirae</taxon>
        <taxon>Nucleocytoviricota</taxon>
        <taxon>Megaviricetes</taxon>
        <taxon>Pimascovirales</taxon>
        <taxon>Pimascovirales incertae sedis</taxon>
        <taxon>Marseilleviridae</taxon>
    </lineage>
</organism>
<reference evidence="1" key="1">
    <citation type="journal article" date="2019" name="MBio">
        <title>Virus Genomes from Deep Sea Sediments Expand the Ocean Megavirome and Support Independent Origins of Viral Gigantism.</title>
        <authorList>
            <person name="Backstrom D."/>
            <person name="Yutin N."/>
            <person name="Jorgensen S.L."/>
            <person name="Dharamshi J."/>
            <person name="Homa F."/>
            <person name="Zaremba-Niedwiedzka K."/>
            <person name="Spang A."/>
            <person name="Wolf Y.I."/>
            <person name="Koonin E.V."/>
            <person name="Ettema T.J."/>
        </authorList>
    </citation>
    <scope>NUCLEOTIDE SEQUENCE</scope>
</reference>
<dbReference type="EMBL" id="MK500329">
    <property type="protein sequence ID" value="QBK86063.1"/>
    <property type="molecule type" value="Genomic_DNA"/>
</dbReference>
<accession>A0A481YS27</accession>
<sequence>MPANVATIYLAKKISTGEISGEEAKSEYGKQIKKAASDPAEYEKMMQYLCGE</sequence>
<evidence type="ECO:0000313" key="1">
    <source>
        <dbReference type="EMBL" id="QBK86063.1"/>
    </source>
</evidence>
<protein>
    <submittedName>
        <fullName evidence="1">Uncharacterized protein</fullName>
    </submittedName>
</protein>